<dbReference type="Proteomes" id="UP001500967">
    <property type="component" value="Unassembled WGS sequence"/>
</dbReference>
<protein>
    <submittedName>
        <fullName evidence="1">Uncharacterized protein</fullName>
    </submittedName>
</protein>
<gene>
    <name evidence="1" type="ORF">GCM10009539_75130</name>
</gene>
<evidence type="ECO:0000313" key="1">
    <source>
        <dbReference type="EMBL" id="GAA0276303.1"/>
    </source>
</evidence>
<dbReference type="EMBL" id="BAAAGX010000034">
    <property type="protein sequence ID" value="GAA0276303.1"/>
    <property type="molecule type" value="Genomic_DNA"/>
</dbReference>
<keyword evidence="2" id="KW-1185">Reference proteome</keyword>
<organism evidence="1 2">
    <name type="scientific">Cryptosporangium japonicum</name>
    <dbReference type="NCBI Taxonomy" id="80872"/>
    <lineage>
        <taxon>Bacteria</taxon>
        <taxon>Bacillati</taxon>
        <taxon>Actinomycetota</taxon>
        <taxon>Actinomycetes</taxon>
        <taxon>Cryptosporangiales</taxon>
        <taxon>Cryptosporangiaceae</taxon>
        <taxon>Cryptosporangium</taxon>
    </lineage>
</organism>
<sequence>MLSGSCAKSPTGGVGQERVIADRQQGIVTPLSIGLEQERVQTQIPLRGLLEGFPKCGAVGTRERKMLRCQKASEQLVDEPNATLLREHQRAVKYGIDVRGRQLRCASERGGRFAGKKRGTNLRVHQVGKRPQAAADSFAAGALTDIGVEQIRSARIVRERSRALRGERQLERCLDCIWDGNAIR</sequence>
<evidence type="ECO:0000313" key="2">
    <source>
        <dbReference type="Proteomes" id="UP001500967"/>
    </source>
</evidence>
<accession>A0ABP3EVA7</accession>
<proteinExistence type="predicted"/>
<reference evidence="2" key="1">
    <citation type="journal article" date="2019" name="Int. J. Syst. Evol. Microbiol.">
        <title>The Global Catalogue of Microorganisms (GCM) 10K type strain sequencing project: providing services to taxonomists for standard genome sequencing and annotation.</title>
        <authorList>
            <consortium name="The Broad Institute Genomics Platform"/>
            <consortium name="The Broad Institute Genome Sequencing Center for Infectious Disease"/>
            <person name="Wu L."/>
            <person name="Ma J."/>
        </authorList>
    </citation>
    <scope>NUCLEOTIDE SEQUENCE [LARGE SCALE GENOMIC DNA]</scope>
    <source>
        <strain evidence="2">JCM 10425</strain>
    </source>
</reference>
<comment type="caution">
    <text evidence="1">The sequence shown here is derived from an EMBL/GenBank/DDBJ whole genome shotgun (WGS) entry which is preliminary data.</text>
</comment>
<name>A0ABP3EVA7_9ACTN</name>